<evidence type="ECO:0000313" key="2">
    <source>
        <dbReference type="Proteomes" id="UP001467690"/>
    </source>
</evidence>
<dbReference type="PROSITE" id="PS51257">
    <property type="entry name" value="PROKAR_LIPOPROTEIN"/>
    <property type="match status" value="1"/>
</dbReference>
<gene>
    <name evidence="1" type="ORF">ABS311_05620</name>
</gene>
<proteinExistence type="predicted"/>
<accession>A0ABV1REL9</accession>
<reference evidence="1 2" key="1">
    <citation type="submission" date="2024-06" db="EMBL/GenBank/DDBJ databases">
        <authorList>
            <person name="Chen R.Y."/>
        </authorList>
    </citation>
    <scope>NUCLEOTIDE SEQUENCE [LARGE SCALE GENOMIC DNA]</scope>
    <source>
        <strain evidence="1 2">D2</strain>
    </source>
</reference>
<protein>
    <recommendedName>
        <fullName evidence="3">Lipoprotein</fullName>
    </recommendedName>
</protein>
<dbReference type="Proteomes" id="UP001467690">
    <property type="component" value="Unassembled WGS sequence"/>
</dbReference>
<organism evidence="1 2">
    <name type="scientific">Catenovulum sediminis</name>
    <dbReference type="NCBI Taxonomy" id="1740262"/>
    <lineage>
        <taxon>Bacteria</taxon>
        <taxon>Pseudomonadati</taxon>
        <taxon>Pseudomonadota</taxon>
        <taxon>Gammaproteobacteria</taxon>
        <taxon>Alteromonadales</taxon>
        <taxon>Alteromonadaceae</taxon>
        <taxon>Catenovulum</taxon>
    </lineage>
</organism>
<keyword evidence="2" id="KW-1185">Reference proteome</keyword>
<evidence type="ECO:0000313" key="1">
    <source>
        <dbReference type="EMBL" id="MER2491358.1"/>
    </source>
</evidence>
<dbReference type="EMBL" id="JBELOE010000110">
    <property type="protein sequence ID" value="MER2491358.1"/>
    <property type="molecule type" value="Genomic_DNA"/>
</dbReference>
<sequence>MIKKLTIIALSTMAVACGGPSESYIESALNKQLASVRTMLIATGTKIDSCPDTKDGLAALNISKRETCFVLNSSFADVDIEKCIEKGTAYSCKISMTIASKFYGDTVSTLEGMFEETAGGWKEVK</sequence>
<comment type="caution">
    <text evidence="1">The sequence shown here is derived from an EMBL/GenBank/DDBJ whole genome shotgun (WGS) entry which is preliminary data.</text>
</comment>
<dbReference type="RefSeq" id="WP_143873623.1">
    <property type="nucleotide sequence ID" value="NZ_CP041661.1"/>
</dbReference>
<evidence type="ECO:0008006" key="3">
    <source>
        <dbReference type="Google" id="ProtNLM"/>
    </source>
</evidence>
<name>A0ABV1REL9_9ALTE</name>